<keyword evidence="3" id="KW-1185">Reference proteome</keyword>
<proteinExistence type="predicted"/>
<feature type="region of interest" description="Disordered" evidence="1">
    <location>
        <begin position="241"/>
        <end position="274"/>
    </location>
</feature>
<dbReference type="AlphaFoldDB" id="A0A6A6G658"/>
<feature type="region of interest" description="Disordered" evidence="1">
    <location>
        <begin position="401"/>
        <end position="444"/>
    </location>
</feature>
<dbReference type="Proteomes" id="UP000799538">
    <property type="component" value="Unassembled WGS sequence"/>
</dbReference>
<evidence type="ECO:0000313" key="2">
    <source>
        <dbReference type="EMBL" id="KAF2221104.1"/>
    </source>
</evidence>
<dbReference type="EMBL" id="ML992511">
    <property type="protein sequence ID" value="KAF2221104.1"/>
    <property type="molecule type" value="Genomic_DNA"/>
</dbReference>
<dbReference type="OrthoDB" id="10418910at2759"/>
<gene>
    <name evidence="2" type="ORF">BDZ85DRAFT_251618</name>
</gene>
<sequence length="524" mass="59217">MPPYGDLEANMEEWHRGRRILQRIIEWLDELVIYVTGEYSKGTQDLGTLQDVYVHLHNTAWLQVHWHVLNEFYAFLDHSRYCLDLYDKCALALAHVLLNARMLLEAVDRDFQGVFGMCINEMARGTCDWLHARAVWSLYDEASCGFGLRLSHLRCGIFVVCLHAATRCFHIFDISYEVIFRISHIHSVFFTSLFDIHQLCITWPSMDISNGQAQKEHSIGSTQSPGPKIDNETAVAAMKDTCSPSDHDLTHESNTEDHGDAALSTAPIETSQNEEKKLSRAASIAYIHLLGLTMVNVLLLLPLAPNVMRIATTMETTQMILDEALLTAETDQIDQIEEVTEAFDEVHAYTQMMARVMELSREVKDLAFTAMDALAEGDEEEGLRVYKEVVAKQKEMKGAIESVDGLTPAQQVQEGTHETDVPTTDSGHEDDARGDKDQADAKCADDEPDQIDFEAPHQDYAAKLAKIKAWLAAPRVSDTIAQMDHDEELMWGLEDTTTEALEHSETLLNLNHEMLERMDEYNEK</sequence>
<reference evidence="3" key="1">
    <citation type="journal article" date="2020" name="Stud. Mycol.">
        <title>101 Dothideomycetes genomes: A test case for predicting lifestyles and emergence of pathogens.</title>
        <authorList>
            <person name="Haridas S."/>
            <person name="Albert R."/>
            <person name="Binder M."/>
            <person name="Bloem J."/>
            <person name="LaButti K."/>
            <person name="Salamov A."/>
            <person name="Andreopoulos B."/>
            <person name="Baker S."/>
            <person name="Barry K."/>
            <person name="Bills G."/>
            <person name="Bluhm B."/>
            <person name="Cannon C."/>
            <person name="Castanera R."/>
            <person name="Culley D."/>
            <person name="Daum C."/>
            <person name="Ezra D."/>
            <person name="Gonzalez J."/>
            <person name="Henrissat B."/>
            <person name="Kuo A."/>
            <person name="Liang C."/>
            <person name="Lipzen A."/>
            <person name="Lutzoni F."/>
            <person name="Magnuson J."/>
            <person name="Mondo S."/>
            <person name="Nolan M."/>
            <person name="Ohm R."/>
            <person name="Pangilinan J."/>
            <person name="Park H.-J."/>
            <person name="Ramirez L."/>
            <person name="Alfaro M."/>
            <person name="Sun H."/>
            <person name="Tritt A."/>
            <person name="Yoshinaga Y."/>
            <person name="Zwiers L.-H."/>
            <person name="Turgeon B."/>
            <person name="Goodwin S."/>
            <person name="Spatafora J."/>
            <person name="Crous P."/>
            <person name="Grigoriev I."/>
        </authorList>
    </citation>
    <scope>NUCLEOTIDE SEQUENCE [LARGE SCALE GENOMIC DNA]</scope>
    <source>
        <strain evidence="3">CECT 20119</strain>
    </source>
</reference>
<evidence type="ECO:0000313" key="3">
    <source>
        <dbReference type="Proteomes" id="UP000799538"/>
    </source>
</evidence>
<accession>A0A6A6G658</accession>
<name>A0A6A6G658_9PEZI</name>
<feature type="compositionally biased region" description="Basic and acidic residues" evidence="1">
    <location>
        <begin position="245"/>
        <end position="260"/>
    </location>
</feature>
<protein>
    <submittedName>
        <fullName evidence="2">Uncharacterized protein</fullName>
    </submittedName>
</protein>
<evidence type="ECO:0000256" key="1">
    <source>
        <dbReference type="SAM" id="MobiDB-lite"/>
    </source>
</evidence>
<feature type="compositionally biased region" description="Basic and acidic residues" evidence="1">
    <location>
        <begin position="415"/>
        <end position="444"/>
    </location>
</feature>
<organism evidence="2 3">
    <name type="scientific">Elsinoe ampelina</name>
    <dbReference type="NCBI Taxonomy" id="302913"/>
    <lineage>
        <taxon>Eukaryota</taxon>
        <taxon>Fungi</taxon>
        <taxon>Dikarya</taxon>
        <taxon>Ascomycota</taxon>
        <taxon>Pezizomycotina</taxon>
        <taxon>Dothideomycetes</taxon>
        <taxon>Dothideomycetidae</taxon>
        <taxon>Myriangiales</taxon>
        <taxon>Elsinoaceae</taxon>
        <taxon>Elsinoe</taxon>
    </lineage>
</organism>